<sequence length="295" mass="30814">MPMIVLPGAPPVTVPDRVTSPDGWLAAIVDEPWAGVVLSVDYTAGSSPLSTAASVRRVRIVRTGPDGVQVAVRGAAPGWAVEGVGTAYDHEAPLGVPVMYSAQPEYADGTLGPVSSLAVEVPAPAVGAVRDLWLKSLDEPGLSARVHITTWGARESAARQDVAARAGSPFAMVGYDAHAAATVQVVVDVPPEQVEQVRRLMDAGVLLAQTRPGYQQPDSFFVPGDWTEDTTGKLGSTGGYAVGFTIAPIERPDPEGQPMRLPGWSWDTVAASFESWTAVASSYSSWAALATNGRA</sequence>
<name>A0ABM6GWV1_9ACTN</name>
<keyword evidence="2" id="KW-1185">Reference proteome</keyword>
<evidence type="ECO:0000313" key="1">
    <source>
        <dbReference type="EMBL" id="APY88167.1"/>
    </source>
</evidence>
<proteinExistence type="predicted"/>
<reference evidence="1 2" key="1">
    <citation type="submission" date="2016-05" db="EMBL/GenBank/DDBJ databases">
        <authorList>
            <person name="Gu J."/>
        </authorList>
    </citation>
    <scope>NUCLEOTIDE SEQUENCE [LARGE SCALE GENOMIC DNA]</scope>
    <source>
        <strain evidence="1 2">ACCC40021</strain>
    </source>
</reference>
<dbReference type="Proteomes" id="UP000187191">
    <property type="component" value="Chromosome"/>
</dbReference>
<evidence type="ECO:0000313" key="2">
    <source>
        <dbReference type="Proteomes" id="UP000187191"/>
    </source>
</evidence>
<accession>A0ABM6GWV1</accession>
<dbReference type="EMBL" id="CP015588">
    <property type="protein sequence ID" value="APY88167.1"/>
    <property type="molecule type" value="Genomic_DNA"/>
</dbReference>
<organism evidence="1 2">
    <name type="scientific">Streptomyces alfalfae</name>
    <dbReference type="NCBI Taxonomy" id="1642299"/>
    <lineage>
        <taxon>Bacteria</taxon>
        <taxon>Bacillati</taxon>
        <taxon>Actinomycetota</taxon>
        <taxon>Actinomycetes</taxon>
        <taxon>Kitasatosporales</taxon>
        <taxon>Streptomycetaceae</taxon>
        <taxon>Streptomyces</taxon>
    </lineage>
</organism>
<protein>
    <submittedName>
        <fullName evidence="1">Uncharacterized protein</fullName>
    </submittedName>
</protein>
<gene>
    <name evidence="1" type="ORF">A7J05_22965</name>
</gene>